<comment type="subunit">
    <text evidence="7">The complex comprises the extracytoplasmic solute receptor protein and the two transmembrane proteins.</text>
</comment>
<dbReference type="OrthoDB" id="26202at2"/>
<evidence type="ECO:0000256" key="6">
    <source>
        <dbReference type="ARBA" id="ARBA00023136"/>
    </source>
</evidence>
<feature type="transmembrane region" description="Helical" evidence="7">
    <location>
        <begin position="150"/>
        <end position="168"/>
    </location>
</feature>
<feature type="transmembrane region" description="Helical" evidence="7">
    <location>
        <begin position="110"/>
        <end position="130"/>
    </location>
</feature>
<comment type="caution">
    <text evidence="9">The sequence shown here is derived from an EMBL/GenBank/DDBJ whole genome shotgun (WGS) entry which is preliminary data.</text>
</comment>
<name>A0A368XCP8_9BURK</name>
<evidence type="ECO:0000313" key="10">
    <source>
        <dbReference type="Proteomes" id="UP000252884"/>
    </source>
</evidence>
<keyword evidence="7" id="KW-0997">Cell inner membrane</keyword>
<dbReference type="GO" id="GO:0022857">
    <property type="term" value="F:transmembrane transporter activity"/>
    <property type="evidence" value="ECO:0007669"/>
    <property type="project" value="UniProtKB-UniRule"/>
</dbReference>
<feature type="transmembrane region" description="Helical" evidence="7">
    <location>
        <begin position="40"/>
        <end position="62"/>
    </location>
</feature>
<evidence type="ECO:0000256" key="2">
    <source>
        <dbReference type="ARBA" id="ARBA00022448"/>
    </source>
</evidence>
<dbReference type="RefSeq" id="WP_114472147.1">
    <property type="nucleotide sequence ID" value="NZ_QPJK01000014.1"/>
</dbReference>
<protein>
    <recommendedName>
        <fullName evidence="7">TRAP transporter small permease protein</fullName>
    </recommendedName>
</protein>
<keyword evidence="3" id="KW-1003">Cell membrane</keyword>
<keyword evidence="6 7" id="KW-0472">Membrane</keyword>
<dbReference type="InterPro" id="IPR055348">
    <property type="entry name" value="DctQ"/>
</dbReference>
<feature type="transmembrane region" description="Helical" evidence="7">
    <location>
        <begin position="68"/>
        <end position="90"/>
    </location>
</feature>
<dbReference type="GO" id="GO:0005886">
    <property type="term" value="C:plasma membrane"/>
    <property type="evidence" value="ECO:0007669"/>
    <property type="project" value="UniProtKB-SubCell"/>
</dbReference>
<evidence type="ECO:0000256" key="5">
    <source>
        <dbReference type="ARBA" id="ARBA00022989"/>
    </source>
</evidence>
<gene>
    <name evidence="9" type="ORF">DES41_11490</name>
</gene>
<organism evidence="9 10">
    <name type="scientific">Pseudorhodoferax soli</name>
    <dbReference type="NCBI Taxonomy" id="545864"/>
    <lineage>
        <taxon>Bacteria</taxon>
        <taxon>Pseudomonadati</taxon>
        <taxon>Pseudomonadota</taxon>
        <taxon>Betaproteobacteria</taxon>
        <taxon>Burkholderiales</taxon>
        <taxon>Comamonadaceae</taxon>
    </lineage>
</organism>
<dbReference type="AlphaFoldDB" id="A0A368XCP8"/>
<accession>A0A368XCP8</accession>
<evidence type="ECO:0000256" key="1">
    <source>
        <dbReference type="ARBA" id="ARBA00004651"/>
    </source>
</evidence>
<sequence>MGAHGTLPAIDVDGASQDADAFSSGEDLPARLGRWATQGIVLGLVVMMGLEMLVRSAFGWSIQFSNEIGGYALVAVTFLSLASGQLLHAYHRVHFLDRQLGPVGRARLRLGFDLATAAVAAVLAAELVRFEWLTWQSGDVAATSLMTPLWLPRLVMPLGALALCWALLRTLAGDWRRLRAAHGLLGS</sequence>
<evidence type="ECO:0000256" key="7">
    <source>
        <dbReference type="RuleBase" id="RU369079"/>
    </source>
</evidence>
<comment type="subcellular location">
    <subcellularLocation>
        <location evidence="7">Cell inner membrane</location>
        <topology evidence="7">Multi-pass membrane protein</topology>
    </subcellularLocation>
    <subcellularLocation>
        <location evidence="1">Cell membrane</location>
        <topology evidence="1">Multi-pass membrane protein</topology>
    </subcellularLocation>
</comment>
<evidence type="ECO:0000256" key="3">
    <source>
        <dbReference type="ARBA" id="ARBA00022475"/>
    </source>
</evidence>
<keyword evidence="2 7" id="KW-0813">Transport</keyword>
<evidence type="ECO:0000313" key="9">
    <source>
        <dbReference type="EMBL" id="RCW64778.1"/>
    </source>
</evidence>
<evidence type="ECO:0000256" key="4">
    <source>
        <dbReference type="ARBA" id="ARBA00022692"/>
    </source>
</evidence>
<proteinExistence type="inferred from homology"/>
<dbReference type="Proteomes" id="UP000252884">
    <property type="component" value="Unassembled WGS sequence"/>
</dbReference>
<keyword evidence="4 7" id="KW-0812">Transmembrane</keyword>
<keyword evidence="5 7" id="KW-1133">Transmembrane helix</keyword>
<comment type="similarity">
    <text evidence="7">Belongs to the TRAP transporter small permease family.</text>
</comment>
<comment type="function">
    <text evidence="7">Part of the tripartite ATP-independent periplasmic (TRAP) transport system.</text>
</comment>
<feature type="domain" description="Tripartite ATP-independent periplasmic transporters DctQ component" evidence="8">
    <location>
        <begin position="44"/>
        <end position="177"/>
    </location>
</feature>
<dbReference type="EMBL" id="QPJK01000014">
    <property type="protein sequence ID" value="RCW64778.1"/>
    <property type="molecule type" value="Genomic_DNA"/>
</dbReference>
<evidence type="ECO:0000259" key="8">
    <source>
        <dbReference type="Pfam" id="PF04290"/>
    </source>
</evidence>
<keyword evidence="10" id="KW-1185">Reference proteome</keyword>
<reference evidence="9 10" key="1">
    <citation type="submission" date="2018-07" db="EMBL/GenBank/DDBJ databases">
        <title>Genomic Encyclopedia of Type Strains, Phase IV (KMG-IV): sequencing the most valuable type-strain genomes for metagenomic binning, comparative biology and taxonomic classification.</title>
        <authorList>
            <person name="Goeker M."/>
        </authorList>
    </citation>
    <scope>NUCLEOTIDE SEQUENCE [LARGE SCALE GENOMIC DNA]</scope>
    <source>
        <strain evidence="9 10">DSM 21634</strain>
    </source>
</reference>
<dbReference type="Pfam" id="PF04290">
    <property type="entry name" value="DctQ"/>
    <property type="match status" value="1"/>
</dbReference>